<dbReference type="PANTHER" id="PTHR46928">
    <property type="entry name" value="MESENCHYME-SPECIFIC CELL SURFACE GLYCOPROTEIN"/>
    <property type="match status" value="1"/>
</dbReference>
<dbReference type="PANTHER" id="PTHR46928:SF1">
    <property type="entry name" value="MESENCHYME-SPECIFIC CELL SURFACE GLYCOPROTEIN"/>
    <property type="match status" value="1"/>
</dbReference>
<comment type="caution">
    <text evidence="3">The sequence shown here is derived from an EMBL/GenBank/DDBJ whole genome shotgun (WGS) entry which is preliminary data.</text>
</comment>
<protein>
    <submittedName>
        <fullName evidence="3">Alkaline phosphatase</fullName>
    </submittedName>
</protein>
<dbReference type="InterPro" id="IPR011048">
    <property type="entry name" value="Haem_d1_sf"/>
</dbReference>
<proteinExistence type="predicted"/>
<dbReference type="Pfam" id="PF22494">
    <property type="entry name" value="choice_anch_I"/>
    <property type="match status" value="1"/>
</dbReference>
<feature type="chain" id="PRO_5040821342" evidence="1">
    <location>
        <begin position="22"/>
        <end position="544"/>
    </location>
</feature>
<dbReference type="InterPro" id="IPR055188">
    <property type="entry name" value="Choice_anch_I"/>
</dbReference>
<dbReference type="SUPFAM" id="SSF51004">
    <property type="entry name" value="C-terminal (heme d1) domain of cytochrome cd1-nitrite reductase"/>
    <property type="match status" value="1"/>
</dbReference>
<dbReference type="InterPro" id="IPR052956">
    <property type="entry name" value="Mesenchyme-surface_protein"/>
</dbReference>
<evidence type="ECO:0000259" key="2">
    <source>
        <dbReference type="Pfam" id="PF22494"/>
    </source>
</evidence>
<sequence>MRLSRYAIGISIALGLANATAATPSFEWPLAISLSPIGTYESGLFGQSAAEIVAHDRRSQRLFVVNAQSGQIDVLDIRQPSNPRLLSSIDLGGVVNSVDVHRGLLVAAVEAHPKTDPGQAVFFDADGRILASVQVGALPDMITFTPDGRRVLVANEGEPSDDYSIDPEGSVSIIDLPLDLRRLTQDHVRTADFRQFNDAPLDPSIRIFGPNATVAQDLEPEYITVSQDSRTAWVALQENNAIAVLDIASGAFTDLRGLGFKDHLLPGNELDVSDRDGAIRIENWPVYGIYQPDAIASYRYRGQTYIVTANEGDTRDYPGFSEEVRFRALSGGTPPVCADAPRIQSFLQDNSMGIETLADLRDNANLGRLTVTKVDGLREDGSCYDAIFTFGARSFSIWNQNLEQVYDSGADFERITAELLPEYFNANHTSNDSFDTRSDNKGPEPEGIALARLWGRTYAFIGLERIGGIMVYDITNPHAPNVVQYLNNRDFLGDTESGTAGDLGPEGLIVIEGWNSPLPGVPLLVVANEVSGTTTLFRIDLVRR</sequence>
<gene>
    <name evidence="3" type="ORF">CKO25_12715</name>
</gene>
<name>A0A9X0WJJ3_9GAMM</name>
<dbReference type="EMBL" id="NRSD01000013">
    <property type="protein sequence ID" value="MBK1645489.1"/>
    <property type="molecule type" value="Genomic_DNA"/>
</dbReference>
<evidence type="ECO:0000256" key="1">
    <source>
        <dbReference type="SAM" id="SignalP"/>
    </source>
</evidence>
<dbReference type="InterPro" id="IPR015943">
    <property type="entry name" value="WD40/YVTN_repeat-like_dom_sf"/>
</dbReference>
<feature type="signal peptide" evidence="1">
    <location>
        <begin position="1"/>
        <end position="21"/>
    </location>
</feature>
<dbReference type="Gene3D" id="2.130.10.10">
    <property type="entry name" value="YVTN repeat-like/Quinoprotein amine dehydrogenase"/>
    <property type="match status" value="1"/>
</dbReference>
<accession>A0A9X0WJJ3</accession>
<dbReference type="AlphaFoldDB" id="A0A9X0WJJ3"/>
<feature type="domain" description="Choice-of-anchor I" evidence="2">
    <location>
        <begin position="48"/>
        <end position="539"/>
    </location>
</feature>
<evidence type="ECO:0000313" key="3">
    <source>
        <dbReference type="EMBL" id="MBK1645489.1"/>
    </source>
</evidence>
<reference evidence="3 4" key="1">
    <citation type="journal article" date="2020" name="Microorganisms">
        <title>Osmotic Adaptation and Compatible Solute Biosynthesis of Phototrophic Bacteria as Revealed from Genome Analyses.</title>
        <authorList>
            <person name="Imhoff J.F."/>
            <person name="Rahn T."/>
            <person name="Kunzel S."/>
            <person name="Keller A."/>
            <person name="Neulinger S.C."/>
        </authorList>
    </citation>
    <scope>NUCLEOTIDE SEQUENCE [LARGE SCALE GENOMIC DNA]</scope>
    <source>
        <strain evidence="3 4">DSM 21303</strain>
    </source>
</reference>
<dbReference type="NCBIfam" id="NF038117">
    <property type="entry name" value="choice_anch_I"/>
    <property type="match status" value="1"/>
</dbReference>
<dbReference type="Proteomes" id="UP001138802">
    <property type="component" value="Unassembled WGS sequence"/>
</dbReference>
<organism evidence="3 4">
    <name type="scientific">Thiocapsa imhoffii</name>
    <dbReference type="NCBI Taxonomy" id="382777"/>
    <lineage>
        <taxon>Bacteria</taxon>
        <taxon>Pseudomonadati</taxon>
        <taxon>Pseudomonadota</taxon>
        <taxon>Gammaproteobacteria</taxon>
        <taxon>Chromatiales</taxon>
        <taxon>Chromatiaceae</taxon>
        <taxon>Thiocapsa</taxon>
    </lineage>
</organism>
<evidence type="ECO:0000313" key="4">
    <source>
        <dbReference type="Proteomes" id="UP001138802"/>
    </source>
</evidence>
<keyword evidence="1" id="KW-0732">Signal</keyword>
<keyword evidence="4" id="KW-1185">Reference proteome</keyword>